<accession>A0AAN6XVM3</accession>
<evidence type="ECO:0000256" key="2">
    <source>
        <dbReference type="ARBA" id="ARBA00022786"/>
    </source>
</evidence>
<keyword evidence="1" id="KW-0808">Transferase</keyword>
<evidence type="ECO:0000256" key="3">
    <source>
        <dbReference type="SAM" id="MobiDB-lite"/>
    </source>
</evidence>
<dbReference type="SMART" id="SM00212">
    <property type="entry name" value="UBCc"/>
    <property type="match status" value="1"/>
</dbReference>
<dbReference type="PANTHER" id="PTHR46116:SF15">
    <property type="entry name" value="(E3-INDEPENDENT) E2 UBIQUITIN-CONJUGATING ENZYME"/>
    <property type="match status" value="1"/>
</dbReference>
<feature type="region of interest" description="Disordered" evidence="3">
    <location>
        <begin position="1"/>
        <end position="73"/>
    </location>
</feature>
<dbReference type="SUPFAM" id="SSF54495">
    <property type="entry name" value="UBC-like"/>
    <property type="match status" value="1"/>
</dbReference>
<keyword evidence="6" id="KW-1185">Reference proteome</keyword>
<evidence type="ECO:0000313" key="5">
    <source>
        <dbReference type="EMBL" id="KAK4207753.1"/>
    </source>
</evidence>
<proteinExistence type="predicted"/>
<feature type="region of interest" description="Disordered" evidence="3">
    <location>
        <begin position="732"/>
        <end position="760"/>
    </location>
</feature>
<gene>
    <name evidence="5" type="ORF">QBC37DRAFT_405897</name>
</gene>
<evidence type="ECO:0000256" key="1">
    <source>
        <dbReference type="ARBA" id="ARBA00022679"/>
    </source>
</evidence>
<feature type="compositionally biased region" description="Low complexity" evidence="3">
    <location>
        <begin position="26"/>
        <end position="51"/>
    </location>
</feature>
<dbReference type="Gene3D" id="3.10.110.10">
    <property type="entry name" value="Ubiquitin Conjugating Enzyme"/>
    <property type="match status" value="1"/>
</dbReference>
<name>A0AAN6XVM3_9PEZI</name>
<keyword evidence="2" id="KW-0833">Ubl conjugation pathway</keyword>
<comment type="caution">
    <text evidence="5">The sequence shown here is derived from an EMBL/GenBank/DDBJ whole genome shotgun (WGS) entry which is preliminary data.</text>
</comment>
<dbReference type="PANTHER" id="PTHR46116">
    <property type="entry name" value="(E3-INDEPENDENT) E2 UBIQUITIN-CONJUGATING ENZYME"/>
    <property type="match status" value="1"/>
</dbReference>
<evidence type="ECO:0000313" key="6">
    <source>
        <dbReference type="Proteomes" id="UP001301769"/>
    </source>
</evidence>
<dbReference type="InterPro" id="IPR016135">
    <property type="entry name" value="UBQ-conjugating_enzyme/RWD"/>
</dbReference>
<protein>
    <recommendedName>
        <fullName evidence="4">UBC core domain-containing protein</fullName>
    </recommendedName>
</protein>
<evidence type="ECO:0000259" key="4">
    <source>
        <dbReference type="PROSITE" id="PS50127"/>
    </source>
</evidence>
<dbReference type="InterPro" id="IPR000608">
    <property type="entry name" value="UBC"/>
</dbReference>
<feature type="domain" description="UBC core" evidence="4">
    <location>
        <begin position="561"/>
        <end position="718"/>
    </location>
</feature>
<reference evidence="5" key="1">
    <citation type="journal article" date="2023" name="Mol. Phylogenet. Evol.">
        <title>Genome-scale phylogeny and comparative genomics of the fungal order Sordariales.</title>
        <authorList>
            <person name="Hensen N."/>
            <person name="Bonometti L."/>
            <person name="Westerberg I."/>
            <person name="Brannstrom I.O."/>
            <person name="Guillou S."/>
            <person name="Cros-Aarteil S."/>
            <person name="Calhoun S."/>
            <person name="Haridas S."/>
            <person name="Kuo A."/>
            <person name="Mondo S."/>
            <person name="Pangilinan J."/>
            <person name="Riley R."/>
            <person name="LaButti K."/>
            <person name="Andreopoulos B."/>
            <person name="Lipzen A."/>
            <person name="Chen C."/>
            <person name="Yan M."/>
            <person name="Daum C."/>
            <person name="Ng V."/>
            <person name="Clum A."/>
            <person name="Steindorff A."/>
            <person name="Ohm R.A."/>
            <person name="Martin F."/>
            <person name="Silar P."/>
            <person name="Natvig D.O."/>
            <person name="Lalanne C."/>
            <person name="Gautier V."/>
            <person name="Ament-Velasquez S.L."/>
            <person name="Kruys A."/>
            <person name="Hutchinson M.I."/>
            <person name="Powell A.J."/>
            <person name="Barry K."/>
            <person name="Miller A.N."/>
            <person name="Grigoriev I.V."/>
            <person name="Debuchy R."/>
            <person name="Gladieux P."/>
            <person name="Hiltunen Thoren M."/>
            <person name="Johannesson H."/>
        </authorList>
    </citation>
    <scope>NUCLEOTIDE SEQUENCE</scope>
    <source>
        <strain evidence="5">PSN293</strain>
    </source>
</reference>
<organism evidence="5 6">
    <name type="scientific">Rhypophila decipiens</name>
    <dbReference type="NCBI Taxonomy" id="261697"/>
    <lineage>
        <taxon>Eukaryota</taxon>
        <taxon>Fungi</taxon>
        <taxon>Dikarya</taxon>
        <taxon>Ascomycota</taxon>
        <taxon>Pezizomycotina</taxon>
        <taxon>Sordariomycetes</taxon>
        <taxon>Sordariomycetidae</taxon>
        <taxon>Sordariales</taxon>
        <taxon>Naviculisporaceae</taxon>
        <taxon>Rhypophila</taxon>
    </lineage>
</organism>
<dbReference type="Proteomes" id="UP001301769">
    <property type="component" value="Unassembled WGS sequence"/>
</dbReference>
<feature type="region of interest" description="Disordered" evidence="3">
    <location>
        <begin position="242"/>
        <end position="308"/>
    </location>
</feature>
<dbReference type="PROSITE" id="PS50127">
    <property type="entry name" value="UBC_2"/>
    <property type="match status" value="1"/>
</dbReference>
<reference evidence="5" key="2">
    <citation type="submission" date="2023-05" db="EMBL/GenBank/DDBJ databases">
        <authorList>
            <consortium name="Lawrence Berkeley National Laboratory"/>
            <person name="Steindorff A."/>
            <person name="Hensen N."/>
            <person name="Bonometti L."/>
            <person name="Westerberg I."/>
            <person name="Brannstrom I.O."/>
            <person name="Guillou S."/>
            <person name="Cros-Aarteil S."/>
            <person name="Calhoun S."/>
            <person name="Haridas S."/>
            <person name="Kuo A."/>
            <person name="Mondo S."/>
            <person name="Pangilinan J."/>
            <person name="Riley R."/>
            <person name="Labutti K."/>
            <person name="Andreopoulos B."/>
            <person name="Lipzen A."/>
            <person name="Chen C."/>
            <person name="Yanf M."/>
            <person name="Daum C."/>
            <person name="Ng V."/>
            <person name="Clum A."/>
            <person name="Ohm R."/>
            <person name="Martin F."/>
            <person name="Silar P."/>
            <person name="Natvig D."/>
            <person name="Lalanne C."/>
            <person name="Gautier V."/>
            <person name="Ament-Velasquez S.L."/>
            <person name="Kruys A."/>
            <person name="Hutchinson M.I."/>
            <person name="Powell A.J."/>
            <person name="Barry K."/>
            <person name="Miller A.N."/>
            <person name="Grigoriev I.V."/>
            <person name="Debuchy R."/>
            <person name="Gladieux P."/>
            <person name="Thoren M.H."/>
            <person name="Johannesson H."/>
        </authorList>
    </citation>
    <scope>NUCLEOTIDE SEQUENCE</scope>
    <source>
        <strain evidence="5">PSN293</strain>
    </source>
</reference>
<sequence length="871" mass="96332">MAKRRYSDEEGEVQNSQSKQARVGKTSKTPAAAAAAQTAQSSMAKGASSSSRCEQPDPGSSIDNPIDLTESCASDKDPLSLHAHCSPTMTEPNIAHGLKPLLEDGFDPQWAFPDTTIKDISPREMLQAHGRRMTSVKCRTCTSGSLTGPSIVAKRFERTVPGSASGTAADCSGCRIRFCSECGNYAKYFSEPVITTIHPECYREVRLRFIFCLLCGPYSETPSTFQSKKKLTLRQYIEHTKQKVTGKSKLEAEQSIPKQGNTSSQNSPKAPSHSSAFAKGTGYGHQPVENPLRKAVGSKPNTNSTYGIPNKQLEAHFKALAALLPNEKATTEYDRGEGRHDLLTAMISRSPLIFAALELLRNDSMEEIAGKARLYNALLDFLEAVTRHEDTRWSLLVAQRLYPLDQQLAAVTFCEAAQDVSALETTSSVALTLEKLSRSCQFFQSKASIHTRELREDQGLKLARRICALADSLTVIRKKAEPQRNRQAAIYLSSSGSAAAQISAARFGEEQRSQEREWLAKDAAAWHAEHRVEEIPDDEFWPTFDYEKEAKSLSEGSVCKGRMKKLITQLSSLRNSLPEGIYVRHASSRLDVMKVLFVGPSGTPYEGGLFEFDLFCGANFPDKPPQMQLRTTGGGKVRFNPNLYACGKVCLSLLGTWSQGQEWIPGQSSLEQLLVSIQAMIFCEQPWYNEPGYEQRPDQARSDNYNRSIQIYTVRYAMMHWLCERLCQEQPAPPTRENNDNDDPFTTDPSKPPPTAGKSSATPFMNAVVGLVNDPHAMLAEYGHLIPTELLPTPLAAAVTKAVCKEPKPIKTGCKEDDKIWGPVIRHHFASRGGAILEQVVKWEKMWRPGSGGFGYSSELRVVLRAGKFIE</sequence>
<dbReference type="EMBL" id="MU858275">
    <property type="protein sequence ID" value="KAK4207753.1"/>
    <property type="molecule type" value="Genomic_DNA"/>
</dbReference>
<dbReference type="GO" id="GO:0061631">
    <property type="term" value="F:ubiquitin conjugating enzyme activity"/>
    <property type="evidence" value="ECO:0007669"/>
    <property type="project" value="TreeGrafter"/>
</dbReference>
<dbReference type="AlphaFoldDB" id="A0AAN6XVM3"/>
<dbReference type="Pfam" id="PF00179">
    <property type="entry name" value="UQ_con"/>
    <property type="match status" value="1"/>
</dbReference>
<feature type="compositionally biased region" description="Polar residues" evidence="3">
    <location>
        <begin position="256"/>
        <end position="275"/>
    </location>
</feature>